<dbReference type="EMBL" id="CAXLJM020000092">
    <property type="protein sequence ID" value="CAL8132314.1"/>
    <property type="molecule type" value="Genomic_DNA"/>
</dbReference>
<name>A0ABP1RPH6_9HEXA</name>
<evidence type="ECO:0000313" key="2">
    <source>
        <dbReference type="Proteomes" id="UP001642540"/>
    </source>
</evidence>
<sequence>MSNHRSRRPVTEEDHVVELKTKHQTLQELMDQDTSRLDFLFDEIHKLTYPLQVFSSLRKLWIRVEHEPFFTHDIDDKLDFMEMHISYLDIQQKRASFSQTAQQLLELQNRVVTALSAVTDVDNLDRLEVEQVKLLLRKLENEEREYLQYDVSNVDEEFKEEKLFEKMVELVQRMESMMAVTTQKLRSVIVLPYSS</sequence>
<comment type="caution">
    <text evidence="1">The sequence shown here is derived from an EMBL/GenBank/DDBJ whole genome shotgun (WGS) entry which is preliminary data.</text>
</comment>
<dbReference type="Proteomes" id="UP001642540">
    <property type="component" value="Unassembled WGS sequence"/>
</dbReference>
<evidence type="ECO:0000313" key="1">
    <source>
        <dbReference type="EMBL" id="CAL8132314.1"/>
    </source>
</evidence>
<keyword evidence="2" id="KW-1185">Reference proteome</keyword>
<proteinExistence type="predicted"/>
<accession>A0ABP1RPH6</accession>
<gene>
    <name evidence="1" type="ORF">ODALV1_LOCUS24574</name>
</gene>
<reference evidence="1 2" key="1">
    <citation type="submission" date="2024-08" db="EMBL/GenBank/DDBJ databases">
        <authorList>
            <person name="Cucini C."/>
            <person name="Frati F."/>
        </authorList>
    </citation>
    <scope>NUCLEOTIDE SEQUENCE [LARGE SCALE GENOMIC DNA]</scope>
</reference>
<protein>
    <submittedName>
        <fullName evidence="1">Uncharacterized protein</fullName>
    </submittedName>
</protein>
<organism evidence="1 2">
    <name type="scientific">Orchesella dallaii</name>
    <dbReference type="NCBI Taxonomy" id="48710"/>
    <lineage>
        <taxon>Eukaryota</taxon>
        <taxon>Metazoa</taxon>
        <taxon>Ecdysozoa</taxon>
        <taxon>Arthropoda</taxon>
        <taxon>Hexapoda</taxon>
        <taxon>Collembola</taxon>
        <taxon>Entomobryomorpha</taxon>
        <taxon>Entomobryoidea</taxon>
        <taxon>Orchesellidae</taxon>
        <taxon>Orchesellinae</taxon>
        <taxon>Orchesella</taxon>
    </lineage>
</organism>